<accession>A0A830HSP2</accession>
<dbReference type="GO" id="GO:0005829">
    <property type="term" value="C:cytosol"/>
    <property type="evidence" value="ECO:0007669"/>
    <property type="project" value="TreeGrafter"/>
</dbReference>
<evidence type="ECO:0000256" key="2">
    <source>
        <dbReference type="ARBA" id="ARBA00022490"/>
    </source>
</evidence>
<dbReference type="PANTHER" id="PTHR45709">
    <property type="entry name" value="LARGE SUBUNIT GTPASE 1 HOMOLOG-RELATED"/>
    <property type="match status" value="1"/>
</dbReference>
<dbReference type="OrthoDB" id="61815at2759"/>
<dbReference type="GO" id="GO:0003924">
    <property type="term" value="F:GTPase activity"/>
    <property type="evidence" value="ECO:0007669"/>
    <property type="project" value="InterPro"/>
</dbReference>
<feature type="region of interest" description="Disordered" evidence="6">
    <location>
        <begin position="817"/>
        <end position="853"/>
    </location>
</feature>
<dbReference type="InterPro" id="IPR030378">
    <property type="entry name" value="G_CP_dom"/>
</dbReference>
<evidence type="ECO:0000313" key="8">
    <source>
        <dbReference type="EMBL" id="GHP08009.1"/>
    </source>
</evidence>
<dbReference type="Pfam" id="PF01926">
    <property type="entry name" value="MMR_HSR1"/>
    <property type="match status" value="1"/>
</dbReference>
<dbReference type="InterPro" id="IPR027417">
    <property type="entry name" value="P-loop_NTPase"/>
</dbReference>
<feature type="domain" description="CP-type G" evidence="7">
    <location>
        <begin position="404"/>
        <end position="621"/>
    </location>
</feature>
<dbReference type="SUPFAM" id="SSF52540">
    <property type="entry name" value="P-loop containing nucleoside triphosphate hydrolases"/>
    <property type="match status" value="1"/>
</dbReference>
<keyword evidence="9" id="KW-1185">Reference proteome</keyword>
<evidence type="ECO:0000259" key="7">
    <source>
        <dbReference type="PROSITE" id="PS51721"/>
    </source>
</evidence>
<evidence type="ECO:0000313" key="9">
    <source>
        <dbReference type="Proteomes" id="UP000660262"/>
    </source>
</evidence>
<dbReference type="PANTHER" id="PTHR45709:SF2">
    <property type="entry name" value="LARGE SUBUNIT GTPASE 1 HOMOLOG"/>
    <property type="match status" value="1"/>
</dbReference>
<keyword evidence="5" id="KW-0342">GTP-binding</keyword>
<dbReference type="GO" id="GO:0005525">
    <property type="term" value="F:GTP binding"/>
    <property type="evidence" value="ECO:0007669"/>
    <property type="project" value="UniProtKB-KW"/>
</dbReference>
<evidence type="ECO:0000256" key="6">
    <source>
        <dbReference type="SAM" id="MobiDB-lite"/>
    </source>
</evidence>
<feature type="region of interest" description="Disordered" evidence="6">
    <location>
        <begin position="256"/>
        <end position="286"/>
    </location>
</feature>
<dbReference type="CDD" id="cd01857">
    <property type="entry name" value="HSR1_MMR1"/>
    <property type="match status" value="1"/>
</dbReference>
<sequence length="871" mass="95078">MSDHALSPNFVRYAIRLISTTTTTNTKDGGHALPYDEWLIPAGMSSARAGGCPKVLDYSRMGYNVSLPEGGCDEEESSPLSSKKRGSLSFRYRGSYYWLDYYDANYQRPSGRSGTYTGFPDGDVQGGVEFLFEVPCKVFHRTVKCSDVPRAHAREFVRVEHESGVDIRCARLTGDSQSCVVVTRLTHKSLVLLDCLTLTRLLLNIMPSGKSSKKSSLGNSLINSKKSHGKYVTSNSDLHGYGKDIHQFSSHKNHTLWSSDGHGSGAGSGDASTSSTVPSSSRSGKGLVSVLDTSDLDELMDMASLSERDFTAESARSVVVTKDVIDAATNTMAVLSREEIAKVLREYADKLVVPRRPPWTRTTTKEALDAQERESFLEWRRGLAQVEADPRVAVTPFEKNLEVWRQLWRVMERSDVVFQVVDARDPMLYRCVDLEKYVAEVAAVRNVPGACGLILNKADLLSKEVRAAWHAYFRQRGVAVLWFSARRAFEEAEMDPDELEVRRAEYANDDESDETRVLTRDELLDKLEVAMELARRARDVNSASAHSAEDLPEDAESMPTEKAITVGLIGYPNVGKSSTINALLGAKRVAVAATPGKTKHFQTLRLTAKLTLCDCPGLVFPTFARSKSEMVVAGVIPVDRLTDVIAPVGEVCARVPRGQLESIYGITLPAPPNHELAASGGAVRAPTAHELLVTLAKRRGWLLGRGGYADETRAGRRILKDYCDGKLVVCTLPPRANDIAYLGELAEWFVPTAAMPLWAPPAISSSSSADAKAAATAAASTSAELGAVAFELADNTEGARVPGAELLLTEEQREKARARAMGSAIGSKANKYGHKKASRSKKSRGQDNPYENGSMWCAAEVKRAVPTNVYK</sequence>
<comment type="caution">
    <text evidence="8">The sequence shown here is derived from an EMBL/GenBank/DDBJ whole genome shotgun (WGS) entry which is preliminary data.</text>
</comment>
<comment type="subcellular location">
    <subcellularLocation>
        <location evidence="1">Cytoplasm</location>
    </subcellularLocation>
</comment>
<protein>
    <recommendedName>
        <fullName evidence="7">CP-type G domain-containing protein</fullName>
    </recommendedName>
</protein>
<evidence type="ECO:0000256" key="1">
    <source>
        <dbReference type="ARBA" id="ARBA00004496"/>
    </source>
</evidence>
<keyword evidence="4" id="KW-0378">Hydrolase</keyword>
<dbReference type="InterPro" id="IPR043358">
    <property type="entry name" value="GNL1-like"/>
</dbReference>
<evidence type="ECO:0000256" key="4">
    <source>
        <dbReference type="ARBA" id="ARBA00022801"/>
    </source>
</evidence>
<keyword evidence="3" id="KW-0547">Nucleotide-binding</keyword>
<dbReference type="InterPro" id="IPR006073">
    <property type="entry name" value="GTP-bd"/>
</dbReference>
<proteinExistence type="predicted"/>
<dbReference type="PROSITE" id="PS51721">
    <property type="entry name" value="G_CP"/>
    <property type="match status" value="1"/>
</dbReference>
<feature type="compositionally biased region" description="Low complexity" evidence="6">
    <location>
        <begin position="269"/>
        <end position="283"/>
    </location>
</feature>
<reference evidence="8" key="1">
    <citation type="submission" date="2020-10" db="EMBL/GenBank/DDBJ databases">
        <title>Unveiling of a novel bifunctional photoreceptor, Dualchrome1, isolated from a cosmopolitan green alga.</title>
        <authorList>
            <person name="Suzuki S."/>
            <person name="Kawachi M."/>
        </authorList>
    </citation>
    <scope>NUCLEOTIDE SEQUENCE</scope>
    <source>
        <strain evidence="8">NIES 2893</strain>
    </source>
</reference>
<feature type="compositionally biased region" description="Basic residues" evidence="6">
    <location>
        <begin position="831"/>
        <end position="843"/>
    </location>
</feature>
<dbReference type="Proteomes" id="UP000660262">
    <property type="component" value="Unassembled WGS sequence"/>
</dbReference>
<dbReference type="Gene3D" id="3.40.50.300">
    <property type="entry name" value="P-loop containing nucleotide triphosphate hydrolases"/>
    <property type="match status" value="1"/>
</dbReference>
<name>A0A830HSP2_9CHLO</name>
<gene>
    <name evidence="8" type="ORF">PPROV_000675100</name>
</gene>
<dbReference type="EMBL" id="BNJQ01000019">
    <property type="protein sequence ID" value="GHP08009.1"/>
    <property type="molecule type" value="Genomic_DNA"/>
</dbReference>
<evidence type="ECO:0000256" key="5">
    <source>
        <dbReference type="ARBA" id="ARBA00023134"/>
    </source>
</evidence>
<keyword evidence="2" id="KW-0963">Cytoplasm</keyword>
<dbReference type="AlphaFoldDB" id="A0A830HSP2"/>
<organism evidence="8 9">
    <name type="scientific">Pycnococcus provasolii</name>
    <dbReference type="NCBI Taxonomy" id="41880"/>
    <lineage>
        <taxon>Eukaryota</taxon>
        <taxon>Viridiplantae</taxon>
        <taxon>Chlorophyta</taxon>
        <taxon>Pseudoscourfieldiophyceae</taxon>
        <taxon>Pseudoscourfieldiales</taxon>
        <taxon>Pycnococcaceae</taxon>
        <taxon>Pycnococcus</taxon>
    </lineage>
</organism>
<evidence type="ECO:0000256" key="3">
    <source>
        <dbReference type="ARBA" id="ARBA00022741"/>
    </source>
</evidence>